<gene>
    <name evidence="1" type="ORF">ACI2JU_09515</name>
</gene>
<organism evidence="1 2">
    <name type="scientific">Pseudoalteromonas rhizosphaerae</name>
    <dbReference type="NCBI Taxonomy" id="2518973"/>
    <lineage>
        <taxon>Bacteria</taxon>
        <taxon>Pseudomonadati</taxon>
        <taxon>Pseudomonadota</taxon>
        <taxon>Gammaproteobacteria</taxon>
        <taxon>Alteromonadales</taxon>
        <taxon>Pseudoalteromonadaceae</taxon>
        <taxon>Pseudoalteromonas</taxon>
    </lineage>
</organism>
<dbReference type="GO" id="GO:0016757">
    <property type="term" value="F:glycosyltransferase activity"/>
    <property type="evidence" value="ECO:0007669"/>
    <property type="project" value="UniProtKB-KW"/>
</dbReference>
<keyword evidence="1" id="KW-0328">Glycosyltransferase</keyword>
<dbReference type="EMBL" id="JBJDOT010000010">
    <property type="protein sequence ID" value="MFK3864112.1"/>
    <property type="molecule type" value="Genomic_DNA"/>
</dbReference>
<proteinExistence type="predicted"/>
<keyword evidence="2" id="KW-1185">Reference proteome</keyword>
<name>A0ABW8KWF6_9GAMM</name>
<protein>
    <submittedName>
        <fullName evidence="1">Glycosyltransferase</fullName>
        <ecNumber evidence="1">2.4.-.-</ecNumber>
    </submittedName>
</protein>
<comment type="caution">
    <text evidence="1">The sequence shown here is derived from an EMBL/GenBank/DDBJ whole genome shotgun (WGS) entry which is preliminary data.</text>
</comment>
<sequence length="378" mass="42859">MKFIVFGEDWASHPSSTQHLFSELAKQHEVHWINSIGMRKPSAKFHDIKRMLSKLKQLFRQSKTAAIATPNNMTIYKLPVLPWHDNRLIRCFNRWIFSRYLAPSTCSEPIMYWLSVPTAHYLFDKKTTDKLIYYCGDDFSALAGVDAKLVAPFELQLINSADLIYVISELLLAKMPATKTKMLTHGVSYELFTSDVEKADEIQTIKEPIIGFYGSINAWLDIALLTALVAARPHYQLVLIGDIVTPVTQLLQFKNVTHIGAVSHDRLVSFSAHWDVSILPFVNNEQIRACDPLKLKEYLATGKPIVATDFPAVSNYMPHIFIAHSSHDFINKVDEALSLTQPQLTLLNSVQKNLAKAHSWQAKALIVNEDLLRLNPPH</sequence>
<dbReference type="EC" id="2.4.-.-" evidence="1"/>
<dbReference type="Gene3D" id="3.40.50.11010">
    <property type="match status" value="1"/>
</dbReference>
<reference evidence="1 2" key="1">
    <citation type="submission" date="2024-11" db="EMBL/GenBank/DDBJ databases">
        <title>The Natural Products Discovery Center: Release of the First 8490 Sequenced Strains for Exploring Actinobacteria Biosynthetic Diversity.</title>
        <authorList>
            <person name="Kalkreuter E."/>
            <person name="Kautsar S.A."/>
            <person name="Yang D."/>
            <person name="Bader C.D."/>
            <person name="Teijaro C.N."/>
            <person name="Fluegel L."/>
            <person name="Davis C.M."/>
            <person name="Simpson J.R."/>
            <person name="Lauterbach L."/>
            <person name="Steele A.D."/>
            <person name="Gui C."/>
            <person name="Meng S."/>
            <person name="Li G."/>
            <person name="Viehrig K."/>
            <person name="Ye F."/>
            <person name="Su P."/>
            <person name="Kiefer A.F."/>
            <person name="Nichols A."/>
            <person name="Cepeda A.J."/>
            <person name="Yan W."/>
            <person name="Fan B."/>
            <person name="Jiang Y."/>
            <person name="Adhikari A."/>
            <person name="Zheng C.-J."/>
            <person name="Schuster L."/>
            <person name="Cowan T.M."/>
            <person name="Smanski M.J."/>
            <person name="Chevrette M.G."/>
            <person name="De Carvalho L.P.S."/>
            <person name="Shen B."/>
        </authorList>
    </citation>
    <scope>NUCLEOTIDE SEQUENCE [LARGE SCALE GENOMIC DNA]</scope>
    <source>
        <strain evidence="1 2">NPDC078403</strain>
    </source>
</reference>
<evidence type="ECO:0000313" key="2">
    <source>
        <dbReference type="Proteomes" id="UP001620262"/>
    </source>
</evidence>
<dbReference type="Gene3D" id="3.40.50.2000">
    <property type="entry name" value="Glycogen Phosphorylase B"/>
    <property type="match status" value="1"/>
</dbReference>
<accession>A0ABW8KWF6</accession>
<evidence type="ECO:0000313" key="1">
    <source>
        <dbReference type="EMBL" id="MFK3864112.1"/>
    </source>
</evidence>
<dbReference type="SUPFAM" id="SSF53756">
    <property type="entry name" value="UDP-Glycosyltransferase/glycogen phosphorylase"/>
    <property type="match status" value="1"/>
</dbReference>
<dbReference type="RefSeq" id="WP_404675295.1">
    <property type="nucleotide sequence ID" value="NZ_JBJDOT010000010.1"/>
</dbReference>
<dbReference type="Pfam" id="PF13692">
    <property type="entry name" value="Glyco_trans_1_4"/>
    <property type="match status" value="1"/>
</dbReference>
<keyword evidence="1" id="KW-0808">Transferase</keyword>
<dbReference type="Proteomes" id="UP001620262">
    <property type="component" value="Unassembled WGS sequence"/>
</dbReference>